<dbReference type="RefSeq" id="WP_306869917.1">
    <property type="nucleotide sequence ID" value="NZ_JAUSRB010000002.1"/>
</dbReference>
<evidence type="ECO:0000313" key="1">
    <source>
        <dbReference type="EMBL" id="MDP9867837.1"/>
    </source>
</evidence>
<sequence length="45" mass="4848">MRIGRAGRRGCVDRLPGKVCIGYDRAYAGLLRGACFAAGRPPRGR</sequence>
<accession>A0ABT9REX9</accession>
<gene>
    <name evidence="1" type="ORF">J2S55_007103</name>
</gene>
<proteinExistence type="predicted"/>
<keyword evidence="2" id="KW-1185">Reference proteome</keyword>
<organism evidence="1 2">
    <name type="scientific">Streptosporangium brasiliense</name>
    <dbReference type="NCBI Taxonomy" id="47480"/>
    <lineage>
        <taxon>Bacteria</taxon>
        <taxon>Bacillati</taxon>
        <taxon>Actinomycetota</taxon>
        <taxon>Actinomycetes</taxon>
        <taxon>Streptosporangiales</taxon>
        <taxon>Streptosporangiaceae</taxon>
        <taxon>Streptosporangium</taxon>
    </lineage>
</organism>
<reference evidence="1 2" key="1">
    <citation type="submission" date="2023-07" db="EMBL/GenBank/DDBJ databases">
        <title>Sequencing the genomes of 1000 actinobacteria strains.</title>
        <authorList>
            <person name="Klenk H.-P."/>
        </authorList>
    </citation>
    <scope>NUCLEOTIDE SEQUENCE [LARGE SCALE GENOMIC DNA]</scope>
    <source>
        <strain evidence="1 2">DSM 44109</strain>
    </source>
</reference>
<comment type="caution">
    <text evidence="1">The sequence shown here is derived from an EMBL/GenBank/DDBJ whole genome shotgun (WGS) entry which is preliminary data.</text>
</comment>
<dbReference type="Proteomes" id="UP001230426">
    <property type="component" value="Unassembled WGS sequence"/>
</dbReference>
<evidence type="ECO:0000313" key="2">
    <source>
        <dbReference type="Proteomes" id="UP001230426"/>
    </source>
</evidence>
<name>A0ABT9REX9_9ACTN</name>
<dbReference type="EMBL" id="JAUSRB010000002">
    <property type="protein sequence ID" value="MDP9867837.1"/>
    <property type="molecule type" value="Genomic_DNA"/>
</dbReference>
<protein>
    <submittedName>
        <fullName evidence="1">Uncharacterized protein</fullName>
    </submittedName>
</protein>